<dbReference type="PANTHER" id="PTHR13335">
    <property type="entry name" value="TARGET OF RAPAMYCIN COMPLEX 2 SUBUNIT MAPKAP1"/>
    <property type="match status" value="1"/>
</dbReference>
<feature type="compositionally biased region" description="Basic and acidic residues" evidence="2">
    <location>
        <begin position="132"/>
        <end position="151"/>
    </location>
</feature>
<dbReference type="GO" id="GO:0038203">
    <property type="term" value="P:TORC2 signaling"/>
    <property type="evidence" value="ECO:0007669"/>
    <property type="project" value="TreeGrafter"/>
</dbReference>
<dbReference type="InterPro" id="IPR031567">
    <property type="entry name" value="CRIM_dom"/>
</dbReference>
<dbReference type="GO" id="GO:0005737">
    <property type="term" value="C:cytoplasm"/>
    <property type="evidence" value="ECO:0007669"/>
    <property type="project" value="TreeGrafter"/>
</dbReference>
<comment type="similarity">
    <text evidence="1">Belongs to the SIN1 family.</text>
</comment>
<organism evidence="5">
    <name type="scientific">Aceria tosichella</name>
    <name type="common">wheat curl mite</name>
    <dbReference type="NCBI Taxonomy" id="561515"/>
    <lineage>
        <taxon>Eukaryota</taxon>
        <taxon>Metazoa</taxon>
        <taxon>Ecdysozoa</taxon>
        <taxon>Arthropoda</taxon>
        <taxon>Chelicerata</taxon>
        <taxon>Arachnida</taxon>
        <taxon>Acari</taxon>
        <taxon>Acariformes</taxon>
        <taxon>Trombidiformes</taxon>
        <taxon>Prostigmata</taxon>
        <taxon>Eupodina</taxon>
        <taxon>Eriophyoidea</taxon>
        <taxon>Eriophyidae</taxon>
        <taxon>Eriophyinae</taxon>
        <taxon>Aceriini</taxon>
        <taxon>Aceria</taxon>
    </lineage>
</organism>
<name>A0A6G1S8I1_9ACAR</name>
<sequence>MMALFDDRRFLLSHINHSFITGDDTGICEVVMLDEDVIENQHQICLELLGQNSSDKSESRLDTEAYDLNYESELFESEQGGQSYDIASDLEYMSHRRRSNTAQRLDRLKKDKINQSKTRTIVWRCNSPTSSSEDRLSHESPTHENETEYVKKPKSPPKESALTRLLEKFPSLPKNPFSEYAQFDGGMSEAGPVKKIRVFIALNNQQQTNYEVVIVSNAKVQDLIGLTCWQYTNEGREPKLHNDINKYCLRIAEDNGEVDPDFSSLNPKEPLLKFNFPSLALTEKTEEPVRTHNEPRYTNGSVYSNQAPQVTSGVKISNPSRFAAMTRIFFKDAKLDVSQ</sequence>
<evidence type="ECO:0000259" key="4">
    <source>
        <dbReference type="Pfam" id="PF16978"/>
    </source>
</evidence>
<dbReference type="InterPro" id="IPR008828">
    <property type="entry name" value="Sin1/Avo1"/>
</dbReference>
<protein>
    <submittedName>
        <fullName evidence="5">Target of rapamycin complex 2 subunit MAPKAP1</fullName>
    </submittedName>
</protein>
<evidence type="ECO:0000256" key="1">
    <source>
        <dbReference type="ARBA" id="ARBA00009407"/>
    </source>
</evidence>
<gene>
    <name evidence="5" type="primary">Mapkap1</name>
    <name evidence="5" type="ORF">g.2780</name>
</gene>
<proteinExistence type="inferred from homology"/>
<dbReference type="GO" id="GO:0005886">
    <property type="term" value="C:plasma membrane"/>
    <property type="evidence" value="ECO:0007669"/>
    <property type="project" value="TreeGrafter"/>
</dbReference>
<evidence type="ECO:0000313" key="5">
    <source>
        <dbReference type="EMBL" id="MDE46243.1"/>
    </source>
</evidence>
<accession>A0A6G1S8I1</accession>
<dbReference type="AlphaFoldDB" id="A0A6G1S8I1"/>
<dbReference type="InterPro" id="IPR032679">
    <property type="entry name" value="Sin1_N"/>
</dbReference>
<reference evidence="5" key="1">
    <citation type="submission" date="2018-10" db="EMBL/GenBank/DDBJ databases">
        <title>Transcriptome assembly of Aceria tosichella (Wheat curl mite) Type 2.</title>
        <authorList>
            <person name="Scully E.D."/>
            <person name="Geib S.M."/>
            <person name="Palmer N.A."/>
            <person name="Gupta A.K."/>
            <person name="Sarath G."/>
            <person name="Tatineni S."/>
        </authorList>
    </citation>
    <scope>NUCLEOTIDE SEQUENCE</scope>
    <source>
        <strain evidence="5">LincolnNE</strain>
    </source>
</reference>
<dbReference type="Pfam" id="PF16978">
    <property type="entry name" value="CRIM"/>
    <property type="match status" value="1"/>
</dbReference>
<feature type="domain" description="CRIM" evidence="4">
    <location>
        <begin position="159"/>
        <end position="290"/>
    </location>
</feature>
<evidence type="ECO:0000259" key="3">
    <source>
        <dbReference type="Pfam" id="PF05422"/>
    </source>
</evidence>
<dbReference type="PANTHER" id="PTHR13335:SF1">
    <property type="entry name" value="TARGET OF RAPAMYCIN COMPLEX 2 SUBUNIT MAPKAP1"/>
    <property type="match status" value="1"/>
</dbReference>
<dbReference type="GO" id="GO:0031932">
    <property type="term" value="C:TORC2 complex"/>
    <property type="evidence" value="ECO:0007669"/>
    <property type="project" value="InterPro"/>
</dbReference>
<feature type="region of interest" description="Disordered" evidence="2">
    <location>
        <begin position="123"/>
        <end position="158"/>
    </location>
</feature>
<feature type="domain" description="Sin1 N-terminal" evidence="3">
    <location>
        <begin position="19"/>
        <end position="136"/>
    </location>
</feature>
<dbReference type="GO" id="GO:0005546">
    <property type="term" value="F:phosphatidylinositol-4,5-bisphosphate binding"/>
    <property type="evidence" value="ECO:0007669"/>
    <property type="project" value="TreeGrafter"/>
</dbReference>
<evidence type="ECO:0000256" key="2">
    <source>
        <dbReference type="SAM" id="MobiDB-lite"/>
    </source>
</evidence>
<dbReference type="Pfam" id="PF05422">
    <property type="entry name" value="SIN1"/>
    <property type="match status" value="1"/>
</dbReference>
<feature type="compositionally biased region" description="Basic and acidic residues" evidence="2">
    <location>
        <begin position="284"/>
        <end position="295"/>
    </location>
</feature>
<feature type="region of interest" description="Disordered" evidence="2">
    <location>
        <begin position="284"/>
        <end position="304"/>
    </location>
</feature>
<dbReference type="EMBL" id="GGYP01001472">
    <property type="protein sequence ID" value="MDE46243.1"/>
    <property type="molecule type" value="Transcribed_RNA"/>
</dbReference>